<evidence type="ECO:0000313" key="3">
    <source>
        <dbReference type="EMBL" id="KYF59858.1"/>
    </source>
</evidence>
<evidence type="ECO:0000313" key="4">
    <source>
        <dbReference type="EMBL" id="KYF79614.1"/>
    </source>
</evidence>
<evidence type="ECO:0000313" key="10">
    <source>
        <dbReference type="Proteomes" id="UP000295497"/>
    </source>
</evidence>
<reference evidence="6 7" key="1">
    <citation type="submission" date="2014-02" db="EMBL/GenBank/DDBJ databases">
        <title>The small core and large imbalanced accessory genome model reveals a collaborative survival strategy of Sorangium cellulosum strains in nature.</title>
        <authorList>
            <person name="Han K."/>
            <person name="Peng R."/>
            <person name="Blom J."/>
            <person name="Li Y.-Z."/>
        </authorList>
    </citation>
    <scope>NUCLEOTIDE SEQUENCE [LARGE SCALE GENOMIC DNA]</scope>
    <source>
        <strain evidence="5 7">So0007-03</strain>
        <strain evidence="4 8">So0149</strain>
        <strain evidence="3 9">So0157-18</strain>
        <strain evidence="2 6">So0157-25</strain>
    </source>
</reference>
<accession>A0A150THX1</accession>
<dbReference type="Proteomes" id="UP000295497">
    <property type="component" value="Chromosome"/>
</dbReference>
<dbReference type="Proteomes" id="UP000075420">
    <property type="component" value="Unassembled WGS sequence"/>
</dbReference>
<evidence type="ECO:0000313" key="2">
    <source>
        <dbReference type="EMBL" id="KYF59202.1"/>
    </source>
</evidence>
<evidence type="ECO:0000313" key="8">
    <source>
        <dbReference type="Proteomes" id="UP000075515"/>
    </source>
</evidence>
<dbReference type="Proteomes" id="UP000075515">
    <property type="component" value="Unassembled WGS sequence"/>
</dbReference>
<evidence type="ECO:0000313" key="7">
    <source>
        <dbReference type="Proteomes" id="UP000075502"/>
    </source>
</evidence>
<evidence type="ECO:0000313" key="1">
    <source>
        <dbReference type="EMBL" id="AUX32602.1"/>
    </source>
</evidence>
<protein>
    <recommendedName>
        <fullName evidence="11">Lipoprotein</fullName>
    </recommendedName>
</protein>
<dbReference type="EMBL" id="JEMC01003643">
    <property type="protein sequence ID" value="KYF79614.1"/>
    <property type="molecule type" value="Genomic_DNA"/>
</dbReference>
<sequence>MRITPWYLAALAPFAAIGCSGAYLGHAAVVALTIGIFLGTLSLGRTPSSRPAPPNAPVS</sequence>
<evidence type="ECO:0000313" key="5">
    <source>
        <dbReference type="EMBL" id="KYG04310.1"/>
    </source>
</evidence>
<proteinExistence type="predicted"/>
<dbReference type="AlphaFoldDB" id="A0A150THX1"/>
<dbReference type="EMBL" id="JEME01002434">
    <property type="protein sequence ID" value="KYG04310.1"/>
    <property type="molecule type" value="Genomic_DNA"/>
</dbReference>
<dbReference type="EMBL" id="JELY01000487">
    <property type="protein sequence ID" value="KYF59202.1"/>
    <property type="molecule type" value="Genomic_DNA"/>
</dbReference>
<evidence type="ECO:0008006" key="11">
    <source>
        <dbReference type="Google" id="ProtNLM"/>
    </source>
</evidence>
<dbReference type="EMBL" id="JELX01001165">
    <property type="protein sequence ID" value="KYF59858.1"/>
    <property type="molecule type" value="Genomic_DNA"/>
</dbReference>
<dbReference type="Proteomes" id="UP000075604">
    <property type="component" value="Unassembled WGS sequence"/>
</dbReference>
<dbReference type="EMBL" id="CP012672">
    <property type="protein sequence ID" value="AUX32602.1"/>
    <property type="molecule type" value="Genomic_DNA"/>
</dbReference>
<evidence type="ECO:0000313" key="6">
    <source>
        <dbReference type="Proteomes" id="UP000075420"/>
    </source>
</evidence>
<gene>
    <name evidence="3" type="ORF">BE04_47810</name>
    <name evidence="2" type="ORF">BE08_40425</name>
    <name evidence="4" type="ORF">BE18_35190</name>
    <name evidence="5" type="ORF">BE21_47485</name>
    <name evidence="1" type="ORF">SOCE836_047450</name>
</gene>
<reference evidence="1 10" key="2">
    <citation type="submission" date="2015-09" db="EMBL/GenBank/DDBJ databases">
        <title>Sorangium comparison.</title>
        <authorList>
            <person name="Zaburannyi N."/>
            <person name="Bunk B."/>
            <person name="Overmann J."/>
            <person name="Mueller R."/>
        </authorList>
    </citation>
    <scope>NUCLEOTIDE SEQUENCE [LARGE SCALE GENOMIC DNA]</scope>
    <source>
        <strain evidence="1 10">So ce836</strain>
    </source>
</reference>
<dbReference type="PROSITE" id="PS51257">
    <property type="entry name" value="PROKAR_LIPOPROTEIN"/>
    <property type="match status" value="1"/>
</dbReference>
<name>A0A150THX1_SORCE</name>
<dbReference type="Proteomes" id="UP000075502">
    <property type="component" value="Unassembled WGS sequence"/>
</dbReference>
<organism evidence="5 7">
    <name type="scientific">Sorangium cellulosum</name>
    <name type="common">Polyangium cellulosum</name>
    <dbReference type="NCBI Taxonomy" id="56"/>
    <lineage>
        <taxon>Bacteria</taxon>
        <taxon>Pseudomonadati</taxon>
        <taxon>Myxococcota</taxon>
        <taxon>Polyangia</taxon>
        <taxon>Polyangiales</taxon>
        <taxon>Polyangiaceae</taxon>
        <taxon>Sorangium</taxon>
    </lineage>
</organism>
<evidence type="ECO:0000313" key="9">
    <source>
        <dbReference type="Proteomes" id="UP000075604"/>
    </source>
</evidence>